<proteinExistence type="predicted"/>
<dbReference type="InterPro" id="IPR052617">
    <property type="entry name" value="Huntingtin-int_K"/>
</dbReference>
<dbReference type="GO" id="GO:0043066">
    <property type="term" value="P:negative regulation of apoptotic process"/>
    <property type="evidence" value="ECO:0007669"/>
    <property type="project" value="TreeGrafter"/>
</dbReference>
<name>A0A177WL39_BATDL</name>
<organism evidence="2 3">
    <name type="scientific">Batrachochytrium dendrobatidis (strain JEL423)</name>
    <dbReference type="NCBI Taxonomy" id="403673"/>
    <lineage>
        <taxon>Eukaryota</taxon>
        <taxon>Fungi</taxon>
        <taxon>Fungi incertae sedis</taxon>
        <taxon>Chytridiomycota</taxon>
        <taxon>Chytridiomycota incertae sedis</taxon>
        <taxon>Chytridiomycetes</taxon>
        <taxon>Rhizophydiales</taxon>
        <taxon>Rhizophydiales incertae sedis</taxon>
        <taxon>Batrachochytrium</taxon>
    </lineage>
</organism>
<dbReference type="OrthoDB" id="285219at2759"/>
<dbReference type="PANTHER" id="PTHR31184">
    <property type="entry name" value="HUNTINGTIN-INTERACTING PROTEIN K FAMILY MEMBER"/>
    <property type="match status" value="1"/>
</dbReference>
<dbReference type="VEuPathDB" id="FungiDB:BDEG_24514"/>
<sequence>MDTTVTSAYKRSRVMNYVREQSKLIDESIDKPIRKPIKSKPIKKSAKSKHIRNTKRLSIKPLLYGPLSKTSLGLFNKGVYSKPLLINTATPSLNSLKSTTQLDTLLPDTTVKSSTMLSPSPILFSDLDSNFISPSDISIISAPQQSKAEWPTINSESISCTSDSPINTSITSDLIKPRSFPFLIMSDDQQSQVNTEVEEKGHYGQAKKDMETVHSYFEESSQQVDQNKLHKALDSITESKKELTSKTDKELAMEKVTVAKEDLELIIKEFEITKLQADKVLRECGGDVIAAMTRLVNT</sequence>
<evidence type="ECO:0000259" key="1">
    <source>
        <dbReference type="Pfam" id="PF19026"/>
    </source>
</evidence>
<dbReference type="InterPro" id="IPR038922">
    <property type="entry name" value="HYPK_UBA"/>
</dbReference>
<dbReference type="STRING" id="403673.A0A177WL39"/>
<reference evidence="2 3" key="2">
    <citation type="submission" date="2016-05" db="EMBL/GenBank/DDBJ databases">
        <title>Lineage-specific infection strategies underlie the spectrum of fungal disease in amphibians.</title>
        <authorList>
            <person name="Cuomo C.A."/>
            <person name="Farrer R.A."/>
            <person name="James T."/>
            <person name="Longcore J."/>
            <person name="Birren B."/>
        </authorList>
    </citation>
    <scope>NUCLEOTIDE SEQUENCE [LARGE SCALE GENOMIC DNA]</scope>
    <source>
        <strain evidence="2 3">JEL423</strain>
    </source>
</reference>
<reference evidence="2 3" key="1">
    <citation type="submission" date="2006-10" db="EMBL/GenBank/DDBJ databases">
        <title>The Genome Sequence of Batrachochytrium dendrobatidis JEL423.</title>
        <authorList>
            <consortium name="The Broad Institute Genome Sequencing Platform"/>
            <person name="Birren B."/>
            <person name="Lander E."/>
            <person name="Galagan J."/>
            <person name="Cuomo C."/>
            <person name="Devon K."/>
            <person name="Jaffe D."/>
            <person name="Butler J."/>
            <person name="Alvarez P."/>
            <person name="Gnerre S."/>
            <person name="Grabherr M."/>
            <person name="Kleber M."/>
            <person name="Mauceli E."/>
            <person name="Brockman W."/>
            <person name="Young S."/>
            <person name="LaButti K."/>
            <person name="Sykes S."/>
            <person name="DeCaprio D."/>
            <person name="Crawford M."/>
            <person name="Koehrsen M."/>
            <person name="Engels R."/>
            <person name="Montgomery P."/>
            <person name="Pearson M."/>
            <person name="Howarth C."/>
            <person name="Larson L."/>
            <person name="White J."/>
            <person name="O'Leary S."/>
            <person name="Kodira C."/>
            <person name="Zeng Q."/>
            <person name="Yandava C."/>
            <person name="Alvarado L."/>
            <person name="Longcore J."/>
            <person name="James T."/>
        </authorList>
    </citation>
    <scope>NUCLEOTIDE SEQUENCE [LARGE SCALE GENOMIC DNA]</scope>
    <source>
        <strain evidence="2 3">JEL423</strain>
    </source>
</reference>
<dbReference type="Pfam" id="PF19026">
    <property type="entry name" value="UBA_HYPK"/>
    <property type="match status" value="1"/>
</dbReference>
<feature type="domain" description="Nascent polypeptide-associated complex subunit alpha-like UBA" evidence="1">
    <location>
        <begin position="256"/>
        <end position="296"/>
    </location>
</feature>
<dbReference type="InterPro" id="IPR044034">
    <property type="entry name" value="NAC-like_UBA"/>
</dbReference>
<gene>
    <name evidence="2" type="ORF">BDEG_24514</name>
</gene>
<evidence type="ECO:0000313" key="3">
    <source>
        <dbReference type="Proteomes" id="UP000077115"/>
    </source>
</evidence>
<dbReference type="EMBL" id="DS022305">
    <property type="protein sequence ID" value="OAJ40817.1"/>
    <property type="molecule type" value="Genomic_DNA"/>
</dbReference>
<dbReference type="Proteomes" id="UP000077115">
    <property type="component" value="Unassembled WGS sequence"/>
</dbReference>
<dbReference type="PANTHER" id="PTHR31184:SF2">
    <property type="entry name" value="HUNTINGTIN-INTERACTING PROTEIN K"/>
    <property type="match status" value="1"/>
</dbReference>
<dbReference type="AlphaFoldDB" id="A0A177WL39"/>
<dbReference type="GO" id="GO:0050821">
    <property type="term" value="P:protein stabilization"/>
    <property type="evidence" value="ECO:0007669"/>
    <property type="project" value="TreeGrafter"/>
</dbReference>
<protein>
    <recommendedName>
        <fullName evidence="1">Nascent polypeptide-associated complex subunit alpha-like UBA domain-containing protein</fullName>
    </recommendedName>
</protein>
<accession>A0A177WL39</accession>
<dbReference type="CDD" id="cd14361">
    <property type="entry name" value="UBA_HYPK"/>
    <property type="match status" value="1"/>
</dbReference>
<evidence type="ECO:0000313" key="2">
    <source>
        <dbReference type="EMBL" id="OAJ40817.1"/>
    </source>
</evidence>